<comment type="caution">
    <text evidence="1">The sequence shown here is derived from an EMBL/GenBank/DDBJ whole genome shotgun (WGS) entry which is preliminary data.</text>
</comment>
<dbReference type="EMBL" id="JAJSOF020000017">
    <property type="protein sequence ID" value="KAJ4440035.1"/>
    <property type="molecule type" value="Genomic_DNA"/>
</dbReference>
<name>A0ABQ8T0N1_PERAM</name>
<reference evidence="1 2" key="1">
    <citation type="journal article" date="2022" name="Allergy">
        <title>Genome assembly and annotation of Periplaneta americana reveal a comprehensive cockroach allergen profile.</title>
        <authorList>
            <person name="Wang L."/>
            <person name="Xiong Q."/>
            <person name="Saelim N."/>
            <person name="Wang L."/>
            <person name="Nong W."/>
            <person name="Wan A.T."/>
            <person name="Shi M."/>
            <person name="Liu X."/>
            <person name="Cao Q."/>
            <person name="Hui J.H.L."/>
            <person name="Sookrung N."/>
            <person name="Leung T.F."/>
            <person name="Tungtrongchitr A."/>
            <person name="Tsui S.K.W."/>
        </authorList>
    </citation>
    <scope>NUCLEOTIDE SEQUENCE [LARGE SCALE GENOMIC DNA]</scope>
    <source>
        <strain evidence="1">PWHHKU_190912</strain>
    </source>
</reference>
<sequence length="190" mass="19523">MVAGFFSFPNFQNGPGLYSASVKLNRTPATARWQSHQPVAAAAGAAPGAADAPPPPHQRHFSVSFAVMNNYQAAAAAAAQGFGPPASPHAAAAAAAANSRGGFPPANSPGPIDMYSSSAADSVAGYVQAASPQPSGFPTIAIVPQDYYNNYPWRNSPWMAKADLQTASLTSTTSAEVQNQILRNYTSAVA</sequence>
<proteinExistence type="predicted"/>
<keyword evidence="2" id="KW-1185">Reference proteome</keyword>
<dbReference type="Proteomes" id="UP001148838">
    <property type="component" value="Unassembled WGS sequence"/>
</dbReference>
<accession>A0ABQ8T0N1</accession>
<evidence type="ECO:0000313" key="2">
    <source>
        <dbReference type="Proteomes" id="UP001148838"/>
    </source>
</evidence>
<evidence type="ECO:0000313" key="1">
    <source>
        <dbReference type="EMBL" id="KAJ4440035.1"/>
    </source>
</evidence>
<protein>
    <submittedName>
        <fullName evidence="1">Uncharacterized protein</fullName>
    </submittedName>
</protein>
<organism evidence="1 2">
    <name type="scientific">Periplaneta americana</name>
    <name type="common">American cockroach</name>
    <name type="synonym">Blatta americana</name>
    <dbReference type="NCBI Taxonomy" id="6978"/>
    <lineage>
        <taxon>Eukaryota</taxon>
        <taxon>Metazoa</taxon>
        <taxon>Ecdysozoa</taxon>
        <taxon>Arthropoda</taxon>
        <taxon>Hexapoda</taxon>
        <taxon>Insecta</taxon>
        <taxon>Pterygota</taxon>
        <taxon>Neoptera</taxon>
        <taxon>Polyneoptera</taxon>
        <taxon>Dictyoptera</taxon>
        <taxon>Blattodea</taxon>
        <taxon>Blattoidea</taxon>
        <taxon>Blattidae</taxon>
        <taxon>Blattinae</taxon>
        <taxon>Periplaneta</taxon>
    </lineage>
</organism>
<gene>
    <name evidence="1" type="ORF">ANN_08166</name>
</gene>